<keyword evidence="1" id="KW-0812">Transmembrane</keyword>
<reference evidence="2" key="1">
    <citation type="journal article" date="2015" name="Nature">
        <title>Complex archaea that bridge the gap between prokaryotes and eukaryotes.</title>
        <authorList>
            <person name="Spang A."/>
            <person name="Saw J.H."/>
            <person name="Jorgensen S.L."/>
            <person name="Zaremba-Niedzwiedzka K."/>
            <person name="Martijn J."/>
            <person name="Lind A.E."/>
            <person name="van Eijk R."/>
            <person name="Schleper C."/>
            <person name="Guy L."/>
            <person name="Ettema T.J."/>
        </authorList>
    </citation>
    <scope>NUCLEOTIDE SEQUENCE</scope>
</reference>
<feature type="transmembrane region" description="Helical" evidence="1">
    <location>
        <begin position="64"/>
        <end position="84"/>
    </location>
</feature>
<sequence>MEAIAPLALISGFLYSAWEVFKLVKKNEANFEHYAIFVLGLLVFSATRTNIFVLAGMEDIGTDFFWNVSFLLGAIISVPVSGVIHDGAKIVKRLSNA</sequence>
<proteinExistence type="predicted"/>
<dbReference type="EMBL" id="LAZR01019397">
    <property type="protein sequence ID" value="KKL92688.1"/>
    <property type="molecule type" value="Genomic_DNA"/>
</dbReference>
<comment type="caution">
    <text evidence="2">The sequence shown here is derived from an EMBL/GenBank/DDBJ whole genome shotgun (WGS) entry which is preliminary data.</text>
</comment>
<keyword evidence="1" id="KW-0472">Membrane</keyword>
<dbReference type="AlphaFoldDB" id="A0A0F9G1Z2"/>
<keyword evidence="1" id="KW-1133">Transmembrane helix</keyword>
<feature type="transmembrane region" description="Helical" evidence="1">
    <location>
        <begin position="36"/>
        <end position="58"/>
    </location>
</feature>
<gene>
    <name evidence="2" type="ORF">LCGC14_1882140</name>
</gene>
<protein>
    <submittedName>
        <fullName evidence="2">Uncharacterized protein</fullName>
    </submittedName>
</protein>
<organism evidence="2">
    <name type="scientific">marine sediment metagenome</name>
    <dbReference type="NCBI Taxonomy" id="412755"/>
    <lineage>
        <taxon>unclassified sequences</taxon>
        <taxon>metagenomes</taxon>
        <taxon>ecological metagenomes</taxon>
    </lineage>
</organism>
<evidence type="ECO:0000313" key="2">
    <source>
        <dbReference type="EMBL" id="KKL92688.1"/>
    </source>
</evidence>
<feature type="transmembrane region" description="Helical" evidence="1">
    <location>
        <begin position="6"/>
        <end position="24"/>
    </location>
</feature>
<accession>A0A0F9G1Z2</accession>
<evidence type="ECO:0000256" key="1">
    <source>
        <dbReference type="SAM" id="Phobius"/>
    </source>
</evidence>
<name>A0A0F9G1Z2_9ZZZZ</name>